<organism evidence="8 9">
    <name type="scientific">Ideonella livida</name>
    <dbReference type="NCBI Taxonomy" id="2707176"/>
    <lineage>
        <taxon>Bacteria</taxon>
        <taxon>Pseudomonadati</taxon>
        <taxon>Pseudomonadota</taxon>
        <taxon>Betaproteobacteria</taxon>
        <taxon>Burkholderiales</taxon>
        <taxon>Sphaerotilaceae</taxon>
        <taxon>Ideonella</taxon>
    </lineage>
</organism>
<dbReference type="PANTHER" id="PTHR33992">
    <property type="entry name" value="RIBONUCLEASE P PROTEIN COMPONENT"/>
    <property type="match status" value="1"/>
</dbReference>
<dbReference type="PROSITE" id="PS00648">
    <property type="entry name" value="RIBONUCLEASE_P"/>
    <property type="match status" value="1"/>
</dbReference>
<evidence type="ECO:0000313" key="9">
    <source>
        <dbReference type="Proteomes" id="UP000484255"/>
    </source>
</evidence>
<evidence type="ECO:0000256" key="3">
    <source>
        <dbReference type="ARBA" id="ARBA00022722"/>
    </source>
</evidence>
<sequence>MIGRIVRPADFERVLATVQRSRSDHFALHHLLPGVAEGHLSSGGAARGPQPEGAGGELSTVSELIELVPVDDSAVKLGLVVPKRHAKRAVTRNLVKRQARAIFRAAAPRLPAGLWVLRLKAGIDRQRFVSARSEALGELLRQEMLELLARAERVVRSGAPARPYTPRRGPRAAPAPGGRTPAASGPGGAA</sequence>
<accession>A0A7C9PJU0</accession>
<keyword evidence="3" id="KW-0540">Nuclease</keyword>
<keyword evidence="2" id="KW-0819">tRNA processing</keyword>
<keyword evidence="5" id="KW-0378">Hydrolase</keyword>
<protein>
    <submittedName>
        <fullName evidence="8">Ribonuclease P protein component</fullName>
    </submittedName>
</protein>
<evidence type="ECO:0000313" key="8">
    <source>
        <dbReference type="EMBL" id="NDY92832.1"/>
    </source>
</evidence>
<dbReference type="Gene3D" id="3.30.230.10">
    <property type="match status" value="1"/>
</dbReference>
<dbReference type="GO" id="GO:0042781">
    <property type="term" value="F:3'-tRNA processing endoribonuclease activity"/>
    <property type="evidence" value="ECO:0007669"/>
    <property type="project" value="TreeGrafter"/>
</dbReference>
<dbReference type="SUPFAM" id="SSF54211">
    <property type="entry name" value="Ribosomal protein S5 domain 2-like"/>
    <property type="match status" value="1"/>
</dbReference>
<dbReference type="GO" id="GO:0030677">
    <property type="term" value="C:ribonuclease P complex"/>
    <property type="evidence" value="ECO:0007669"/>
    <property type="project" value="TreeGrafter"/>
</dbReference>
<evidence type="ECO:0000256" key="6">
    <source>
        <dbReference type="ARBA" id="ARBA00022884"/>
    </source>
</evidence>
<proteinExistence type="predicted"/>
<feature type="compositionally biased region" description="Low complexity" evidence="7">
    <location>
        <begin position="158"/>
        <end position="184"/>
    </location>
</feature>
<dbReference type="RefSeq" id="WP_163458883.1">
    <property type="nucleotide sequence ID" value="NZ_JAAGOH010000022.1"/>
</dbReference>
<evidence type="ECO:0000256" key="2">
    <source>
        <dbReference type="ARBA" id="ARBA00022694"/>
    </source>
</evidence>
<dbReference type="AlphaFoldDB" id="A0A7C9PJU0"/>
<dbReference type="Proteomes" id="UP000484255">
    <property type="component" value="Unassembled WGS sequence"/>
</dbReference>
<evidence type="ECO:0000256" key="7">
    <source>
        <dbReference type="SAM" id="MobiDB-lite"/>
    </source>
</evidence>
<comment type="caution">
    <text evidence="8">The sequence shown here is derived from an EMBL/GenBank/DDBJ whole genome shotgun (WGS) entry which is preliminary data.</text>
</comment>
<dbReference type="InterPro" id="IPR000100">
    <property type="entry name" value="RNase_P"/>
</dbReference>
<keyword evidence="6" id="KW-0694">RNA-binding</keyword>
<keyword evidence="9" id="KW-1185">Reference proteome</keyword>
<feature type="region of interest" description="Disordered" evidence="7">
    <location>
        <begin position="158"/>
        <end position="190"/>
    </location>
</feature>
<evidence type="ECO:0000256" key="1">
    <source>
        <dbReference type="ARBA" id="ARBA00002663"/>
    </source>
</evidence>
<comment type="function">
    <text evidence="1">RNaseP catalyzes the removal of the 5'-leader sequence from pre-tRNA to produce the mature 5'-terminus. It can also cleave other RNA substrates such as 4.5S RNA. The protein component plays an auxiliary but essential role in vivo by binding to the 5'-leader sequence and broadening the substrate specificity of the ribozyme.</text>
</comment>
<evidence type="ECO:0000256" key="5">
    <source>
        <dbReference type="ARBA" id="ARBA00022801"/>
    </source>
</evidence>
<dbReference type="InterPro" id="IPR020539">
    <property type="entry name" value="RNase_P_CS"/>
</dbReference>
<dbReference type="InterPro" id="IPR014721">
    <property type="entry name" value="Ribsml_uS5_D2-typ_fold_subgr"/>
</dbReference>
<dbReference type="EMBL" id="JAAGOH010000022">
    <property type="protein sequence ID" value="NDY92832.1"/>
    <property type="molecule type" value="Genomic_DNA"/>
</dbReference>
<dbReference type="PANTHER" id="PTHR33992:SF1">
    <property type="entry name" value="RIBONUCLEASE P PROTEIN COMPONENT"/>
    <property type="match status" value="1"/>
</dbReference>
<dbReference type="GO" id="GO:0000049">
    <property type="term" value="F:tRNA binding"/>
    <property type="evidence" value="ECO:0007669"/>
    <property type="project" value="InterPro"/>
</dbReference>
<dbReference type="InterPro" id="IPR020568">
    <property type="entry name" value="Ribosomal_Su5_D2-typ_SF"/>
</dbReference>
<reference evidence="8 9" key="1">
    <citation type="submission" date="2020-02" db="EMBL/GenBank/DDBJ databases">
        <title>Ideonella bacterium strain TBM-1.</title>
        <authorList>
            <person name="Chen W.-M."/>
        </authorList>
    </citation>
    <scope>NUCLEOTIDE SEQUENCE [LARGE SCALE GENOMIC DNA]</scope>
    <source>
        <strain evidence="8 9">TBM-1</strain>
    </source>
</reference>
<keyword evidence="4" id="KW-0255">Endonuclease</keyword>
<dbReference type="Pfam" id="PF00825">
    <property type="entry name" value="Ribonuclease_P"/>
    <property type="match status" value="1"/>
</dbReference>
<gene>
    <name evidence="8" type="ORF">G3A44_16695</name>
</gene>
<dbReference type="GO" id="GO:0004526">
    <property type="term" value="F:ribonuclease P activity"/>
    <property type="evidence" value="ECO:0007669"/>
    <property type="project" value="InterPro"/>
</dbReference>
<name>A0A7C9PJU0_9BURK</name>
<evidence type="ECO:0000256" key="4">
    <source>
        <dbReference type="ARBA" id="ARBA00022759"/>
    </source>
</evidence>